<comment type="caution">
    <text evidence="1">The sequence shown here is derived from an EMBL/GenBank/DDBJ whole genome shotgun (WGS) entry which is preliminary data.</text>
</comment>
<gene>
    <name evidence="1" type="ORF">HPB50_007577</name>
</gene>
<accession>A0ACB7S0Z7</accession>
<reference evidence="1" key="1">
    <citation type="submission" date="2020-05" db="EMBL/GenBank/DDBJ databases">
        <title>Large-scale comparative analyses of tick genomes elucidate their genetic diversity and vector capacities.</title>
        <authorList>
            <person name="Jia N."/>
            <person name="Wang J."/>
            <person name="Shi W."/>
            <person name="Du L."/>
            <person name="Sun Y."/>
            <person name="Zhan W."/>
            <person name="Jiang J."/>
            <person name="Wang Q."/>
            <person name="Zhang B."/>
            <person name="Ji P."/>
            <person name="Sakyi L.B."/>
            <person name="Cui X."/>
            <person name="Yuan T."/>
            <person name="Jiang B."/>
            <person name="Yang W."/>
            <person name="Lam T.T.-Y."/>
            <person name="Chang Q."/>
            <person name="Ding S."/>
            <person name="Wang X."/>
            <person name="Zhu J."/>
            <person name="Ruan X."/>
            <person name="Zhao L."/>
            <person name="Wei J."/>
            <person name="Que T."/>
            <person name="Du C."/>
            <person name="Cheng J."/>
            <person name="Dai P."/>
            <person name="Han X."/>
            <person name="Huang E."/>
            <person name="Gao Y."/>
            <person name="Liu J."/>
            <person name="Shao H."/>
            <person name="Ye R."/>
            <person name="Li L."/>
            <person name="Wei W."/>
            <person name="Wang X."/>
            <person name="Wang C."/>
            <person name="Yang T."/>
            <person name="Huo Q."/>
            <person name="Li W."/>
            <person name="Guo W."/>
            <person name="Chen H."/>
            <person name="Zhou L."/>
            <person name="Ni X."/>
            <person name="Tian J."/>
            <person name="Zhou Y."/>
            <person name="Sheng Y."/>
            <person name="Liu T."/>
            <person name="Pan Y."/>
            <person name="Xia L."/>
            <person name="Li J."/>
            <person name="Zhao F."/>
            <person name="Cao W."/>
        </authorList>
    </citation>
    <scope>NUCLEOTIDE SEQUENCE</scope>
    <source>
        <strain evidence="1">Hyas-2018</strain>
    </source>
</reference>
<proteinExistence type="predicted"/>
<organism evidence="1 2">
    <name type="scientific">Hyalomma asiaticum</name>
    <name type="common">Tick</name>
    <dbReference type="NCBI Taxonomy" id="266040"/>
    <lineage>
        <taxon>Eukaryota</taxon>
        <taxon>Metazoa</taxon>
        <taxon>Ecdysozoa</taxon>
        <taxon>Arthropoda</taxon>
        <taxon>Chelicerata</taxon>
        <taxon>Arachnida</taxon>
        <taxon>Acari</taxon>
        <taxon>Parasitiformes</taxon>
        <taxon>Ixodida</taxon>
        <taxon>Ixodoidea</taxon>
        <taxon>Ixodidae</taxon>
        <taxon>Hyalomminae</taxon>
        <taxon>Hyalomma</taxon>
    </lineage>
</organism>
<dbReference type="Proteomes" id="UP000821845">
    <property type="component" value="Chromosome 6"/>
</dbReference>
<dbReference type="EMBL" id="CM023486">
    <property type="protein sequence ID" value="KAH6927719.1"/>
    <property type="molecule type" value="Genomic_DNA"/>
</dbReference>
<evidence type="ECO:0000313" key="1">
    <source>
        <dbReference type="EMBL" id="KAH6927719.1"/>
    </source>
</evidence>
<name>A0ACB7S0Z7_HYAAI</name>
<keyword evidence="2" id="KW-1185">Reference proteome</keyword>
<evidence type="ECO:0000313" key="2">
    <source>
        <dbReference type="Proteomes" id="UP000821845"/>
    </source>
</evidence>
<sequence>MTTSKVDAGLFEWTRPVPPEQWDPFDERLLEAAKAYEQVEQLTGYTFRDKGFLLMAFSHGSLPDSLRVVPGCMHPMDTLGDALLKYLLAAKLYGCIHPLCPRSLHEARSRVEDNYSLGLVVTRHGWHQLLRSGSAALNDEIVNYVRSIQSGDYPGDRTKVPPKALADCFEALCGAVYLDSNLNLATSWHFVYPLLQTHIDHEIAAVAASPSARAALIPCTFVLDHPTPDVPPTGVPGSSAADILASDAAETTHGATTHGATTDAAAAAAAPPGAAAPVPTALNTPARDALATDDPVIDAPAPDASAALLFPAFLLKAPVLLTLPVPPTWPCLLPTAPLRPPTRQLEALMLLILELPAPSVPGQKLPEPSLRPPRLQSTMHWPRTLATTSERNAQTP</sequence>
<protein>
    <submittedName>
        <fullName evidence="1">Uncharacterized protein</fullName>
    </submittedName>
</protein>